<dbReference type="AlphaFoldDB" id="A0A075FL21"/>
<reference evidence="1" key="1">
    <citation type="journal article" date="2014" name="Genome Biol. Evol.">
        <title>Pangenome evidence for extensive interdomain horizontal transfer affecting lineage core and shell genes in uncultured planktonic thaumarchaeota and euryarchaeota.</title>
        <authorList>
            <person name="Deschamps P."/>
            <person name="Zivanovic Y."/>
            <person name="Moreira D."/>
            <person name="Rodriguez-Valera F."/>
            <person name="Lopez-Garcia P."/>
        </authorList>
    </citation>
    <scope>NUCLEOTIDE SEQUENCE</scope>
</reference>
<dbReference type="EMBL" id="KF900302">
    <property type="protein sequence ID" value="AIE90231.1"/>
    <property type="molecule type" value="Genomic_DNA"/>
</dbReference>
<accession>A0A075FL21</accession>
<protein>
    <submittedName>
        <fullName evidence="1">Uncharacterized protein</fullName>
    </submittedName>
</protein>
<sequence>MVSLFSPSASASLLKNIFGYWRFRNLRRCWRRRRENWGEPVGSVNRFGKAAANTLPDRRVNLCAHPDAATDCHLKGGCLLPTAICHLKRRGGDSNPRYEFDPV</sequence>
<organism evidence="1">
    <name type="scientific">uncultured marine thaumarchaeote AD1000_01_F04</name>
    <dbReference type="NCBI Taxonomy" id="1455879"/>
    <lineage>
        <taxon>Archaea</taxon>
        <taxon>Nitrososphaerota</taxon>
        <taxon>environmental samples</taxon>
    </lineage>
</organism>
<proteinExistence type="predicted"/>
<evidence type="ECO:0000313" key="1">
    <source>
        <dbReference type="EMBL" id="AIE90231.1"/>
    </source>
</evidence>
<name>A0A075FL21_9ARCH</name>